<dbReference type="InterPro" id="IPR011010">
    <property type="entry name" value="DNA_brk_join_enz"/>
</dbReference>
<dbReference type="Gene3D" id="1.10.443.10">
    <property type="entry name" value="Intergrase catalytic core"/>
    <property type="match status" value="1"/>
</dbReference>
<dbReference type="AlphaFoldDB" id="A0A2G1MJR6"/>
<proteinExistence type="predicted"/>
<dbReference type="SUPFAM" id="SSF56349">
    <property type="entry name" value="DNA breaking-rejoining enzymes"/>
    <property type="match status" value="1"/>
</dbReference>
<reference evidence="3 4" key="1">
    <citation type="submission" date="2017-08" db="EMBL/GenBank/DDBJ databases">
        <title>Draft Genome Sequence of Loktanella cinnabarina Strain XM1, Isolated from Coastal Surface Water.</title>
        <authorList>
            <person name="Ma R."/>
            <person name="Wang J."/>
            <person name="Wang Q."/>
            <person name="Ma Z."/>
            <person name="Li J."/>
            <person name="Chen L."/>
        </authorList>
    </citation>
    <scope>NUCLEOTIDE SEQUENCE [LARGE SCALE GENOMIC DNA]</scope>
    <source>
        <strain evidence="3 4">XM1</strain>
    </source>
</reference>
<dbReference type="EMBL" id="NQWH01000003">
    <property type="protein sequence ID" value="PHP28991.1"/>
    <property type="molecule type" value="Genomic_DNA"/>
</dbReference>
<protein>
    <recommendedName>
        <fullName evidence="5">Tyr recombinase domain-containing protein</fullName>
    </recommendedName>
</protein>
<organism evidence="3 4">
    <name type="scientific">Limimaricola cinnabarinus</name>
    <dbReference type="NCBI Taxonomy" id="1125964"/>
    <lineage>
        <taxon>Bacteria</taxon>
        <taxon>Pseudomonadati</taxon>
        <taxon>Pseudomonadota</taxon>
        <taxon>Alphaproteobacteria</taxon>
        <taxon>Rhodobacterales</taxon>
        <taxon>Paracoccaceae</taxon>
        <taxon>Limimaricola</taxon>
    </lineage>
</organism>
<dbReference type="OrthoDB" id="7222937at2"/>
<sequence>MTRSKLVAETQEENSGNQTLFGGIPLCLSLKTHGFSVAAELARRLSTLSDQIFLYATATMNLSPQDVTRLLTALARFEIEAADRERALADPRSPQLAQAALEREAARQAVLRQAFFQQDYTVVEEPLRHVAAHLGIELPEAGSEQARLLAYEATRVLLDASEEKARRDRGIFPSPSPYFVRAIAEETSPGIPAQSTASAIAERLIDKEVATKLFPPSRFASCEPAHEKSGPEETPTEKPAVRDLLKKRGVLQSCPPELLASLESGEPITFDRAADFYLKLKEAGFADEWHKYQRPDAAVGRKWVKSSGASAKTSLKIWAEPLGSKVFTEIPEEEIEAAINVIRSLPRLHGKGKKYTAESYPALIAKVEAREAQAMDNAERELRRQGCNNEAEIRDARLAHAEPRLRAETYMRIVRMANRVGTMLEQLGLVGTNPFSICTFSNREAKALKMTEENVARQPWDDRLNELFATRVFKGNAADEADPLFWMPLIGYLMGTRMEEAAQAGPDDVQSDEGIAYLIVRQALGDSVKSENATRKIPVHPALIDLGFMELVERARKRGDRRLFPSLTRGANKGTLTENFTKAFGYYRRTNDVYWHGLDFHALRTTFHHRLVDGSCPGAHRRKLMGHEPLDEGERAYAQKGISIASLFDQVKKIPFDPERVQSPIPGFPERPQEVQGLRLAHGSKS</sequence>
<keyword evidence="1" id="KW-0233">DNA recombination</keyword>
<evidence type="ECO:0000313" key="4">
    <source>
        <dbReference type="Proteomes" id="UP000221860"/>
    </source>
</evidence>
<dbReference type="GO" id="GO:0003677">
    <property type="term" value="F:DNA binding"/>
    <property type="evidence" value="ECO:0007669"/>
    <property type="project" value="InterPro"/>
</dbReference>
<dbReference type="InterPro" id="IPR013762">
    <property type="entry name" value="Integrase-like_cat_sf"/>
</dbReference>
<evidence type="ECO:0000256" key="1">
    <source>
        <dbReference type="ARBA" id="ARBA00023172"/>
    </source>
</evidence>
<evidence type="ECO:0000313" key="3">
    <source>
        <dbReference type="EMBL" id="PHP28991.1"/>
    </source>
</evidence>
<name>A0A2G1MJR6_9RHOB</name>
<evidence type="ECO:0008006" key="5">
    <source>
        <dbReference type="Google" id="ProtNLM"/>
    </source>
</evidence>
<dbReference type="Proteomes" id="UP000221860">
    <property type="component" value="Unassembled WGS sequence"/>
</dbReference>
<accession>A0A2G1MJR6</accession>
<feature type="region of interest" description="Disordered" evidence="2">
    <location>
        <begin position="663"/>
        <end position="686"/>
    </location>
</feature>
<evidence type="ECO:0000256" key="2">
    <source>
        <dbReference type="SAM" id="MobiDB-lite"/>
    </source>
</evidence>
<comment type="caution">
    <text evidence="3">The sequence shown here is derived from an EMBL/GenBank/DDBJ whole genome shotgun (WGS) entry which is preliminary data.</text>
</comment>
<dbReference type="GO" id="GO:0006310">
    <property type="term" value="P:DNA recombination"/>
    <property type="evidence" value="ECO:0007669"/>
    <property type="project" value="UniProtKB-KW"/>
</dbReference>
<gene>
    <name evidence="3" type="ORF">CJ301_00415</name>
</gene>
<keyword evidence="4" id="KW-1185">Reference proteome</keyword>
<dbReference type="GO" id="GO:0015074">
    <property type="term" value="P:DNA integration"/>
    <property type="evidence" value="ECO:0007669"/>
    <property type="project" value="InterPro"/>
</dbReference>